<evidence type="ECO:0000256" key="6">
    <source>
        <dbReference type="ARBA" id="ARBA00022840"/>
    </source>
</evidence>
<dbReference type="Gene3D" id="3.30.200.20">
    <property type="entry name" value="Phosphorylase Kinase, domain 1"/>
    <property type="match status" value="1"/>
</dbReference>
<proteinExistence type="predicted"/>
<dbReference type="EMBL" id="KV878585">
    <property type="protein sequence ID" value="OJJ60270.1"/>
    <property type="molecule type" value="Genomic_DNA"/>
</dbReference>
<evidence type="ECO:0000256" key="7">
    <source>
        <dbReference type="ARBA" id="ARBA00047899"/>
    </source>
</evidence>
<dbReference type="PROSITE" id="PS50011">
    <property type="entry name" value="PROTEIN_KINASE_DOM"/>
    <property type="match status" value="1"/>
</dbReference>
<keyword evidence="6 9" id="KW-0067">ATP-binding</keyword>
<dbReference type="Pfam" id="PF00069">
    <property type="entry name" value="Pkinase"/>
    <property type="match status" value="1"/>
</dbReference>
<evidence type="ECO:0000256" key="1">
    <source>
        <dbReference type="ARBA" id="ARBA00012513"/>
    </source>
</evidence>
<dbReference type="Proteomes" id="UP000184356">
    <property type="component" value="Unassembled WGS sequence"/>
</dbReference>
<accession>A0A1L9TLG4</accession>
<keyword evidence="5" id="KW-0418">Kinase</keyword>
<dbReference type="GO" id="GO:0000245">
    <property type="term" value="P:spliceosomal complex assembly"/>
    <property type="evidence" value="ECO:0007669"/>
    <property type="project" value="TreeGrafter"/>
</dbReference>
<dbReference type="Gene3D" id="1.10.510.10">
    <property type="entry name" value="Transferase(Phosphotransferase) domain 1"/>
    <property type="match status" value="1"/>
</dbReference>
<name>A0A1L9TLG4_9EURO</name>
<dbReference type="EC" id="2.7.11.1" evidence="1"/>
<keyword evidence="12" id="KW-1185">Reference proteome</keyword>
<gene>
    <name evidence="11" type="ORF">ASPSYDRAFT_89144</name>
</gene>
<protein>
    <recommendedName>
        <fullName evidence="1">non-specific serine/threonine protein kinase</fullName>
        <ecNumber evidence="1">2.7.11.1</ecNumber>
    </recommendedName>
</protein>
<dbReference type="RefSeq" id="XP_040704076.1">
    <property type="nucleotide sequence ID" value="XM_040852120.1"/>
</dbReference>
<feature type="domain" description="Protein kinase" evidence="10">
    <location>
        <begin position="41"/>
        <end position="398"/>
    </location>
</feature>
<dbReference type="SUPFAM" id="SSF56112">
    <property type="entry name" value="Protein kinase-like (PK-like)"/>
    <property type="match status" value="1"/>
</dbReference>
<dbReference type="GO" id="GO:0050684">
    <property type="term" value="P:regulation of mRNA processing"/>
    <property type="evidence" value="ECO:0007669"/>
    <property type="project" value="TreeGrafter"/>
</dbReference>
<reference evidence="12" key="1">
    <citation type="journal article" date="2017" name="Genome Biol.">
        <title>Comparative genomics reveals high biological diversity and specific adaptations in the industrially and medically important fungal genus Aspergillus.</title>
        <authorList>
            <person name="de Vries R.P."/>
            <person name="Riley R."/>
            <person name="Wiebenga A."/>
            <person name="Aguilar-Osorio G."/>
            <person name="Amillis S."/>
            <person name="Uchima C.A."/>
            <person name="Anderluh G."/>
            <person name="Asadollahi M."/>
            <person name="Askin M."/>
            <person name="Barry K."/>
            <person name="Battaglia E."/>
            <person name="Bayram O."/>
            <person name="Benocci T."/>
            <person name="Braus-Stromeyer S.A."/>
            <person name="Caldana C."/>
            <person name="Canovas D."/>
            <person name="Cerqueira G.C."/>
            <person name="Chen F."/>
            <person name="Chen W."/>
            <person name="Choi C."/>
            <person name="Clum A."/>
            <person name="Dos Santos R.A."/>
            <person name="Damasio A.R."/>
            <person name="Diallinas G."/>
            <person name="Emri T."/>
            <person name="Fekete E."/>
            <person name="Flipphi M."/>
            <person name="Freyberg S."/>
            <person name="Gallo A."/>
            <person name="Gournas C."/>
            <person name="Habgood R."/>
            <person name="Hainaut M."/>
            <person name="Harispe M.L."/>
            <person name="Henrissat B."/>
            <person name="Hilden K.S."/>
            <person name="Hope R."/>
            <person name="Hossain A."/>
            <person name="Karabika E."/>
            <person name="Karaffa L."/>
            <person name="Karanyi Z."/>
            <person name="Krasevec N."/>
            <person name="Kuo A."/>
            <person name="Kusch H."/>
            <person name="LaButti K."/>
            <person name="Lagendijk E.L."/>
            <person name="Lapidus A."/>
            <person name="Levasseur A."/>
            <person name="Lindquist E."/>
            <person name="Lipzen A."/>
            <person name="Logrieco A.F."/>
            <person name="MacCabe A."/>
            <person name="Maekelae M.R."/>
            <person name="Malavazi I."/>
            <person name="Melin P."/>
            <person name="Meyer V."/>
            <person name="Mielnichuk N."/>
            <person name="Miskei M."/>
            <person name="Molnar A.P."/>
            <person name="Mule G."/>
            <person name="Ngan C.Y."/>
            <person name="Orejas M."/>
            <person name="Orosz E."/>
            <person name="Ouedraogo J.P."/>
            <person name="Overkamp K.M."/>
            <person name="Park H.-S."/>
            <person name="Perrone G."/>
            <person name="Piumi F."/>
            <person name="Punt P.J."/>
            <person name="Ram A.F."/>
            <person name="Ramon A."/>
            <person name="Rauscher S."/>
            <person name="Record E."/>
            <person name="Riano-Pachon D.M."/>
            <person name="Robert V."/>
            <person name="Roehrig J."/>
            <person name="Ruller R."/>
            <person name="Salamov A."/>
            <person name="Salih N.S."/>
            <person name="Samson R.A."/>
            <person name="Sandor E."/>
            <person name="Sanguinetti M."/>
            <person name="Schuetze T."/>
            <person name="Sepcic K."/>
            <person name="Shelest E."/>
            <person name="Sherlock G."/>
            <person name="Sophianopoulou V."/>
            <person name="Squina F.M."/>
            <person name="Sun H."/>
            <person name="Susca A."/>
            <person name="Todd R.B."/>
            <person name="Tsang A."/>
            <person name="Unkles S.E."/>
            <person name="van de Wiele N."/>
            <person name="van Rossen-Uffink D."/>
            <person name="Oliveira J.V."/>
            <person name="Vesth T.C."/>
            <person name="Visser J."/>
            <person name="Yu J.-H."/>
            <person name="Zhou M."/>
            <person name="Andersen M.R."/>
            <person name="Archer D.B."/>
            <person name="Baker S.E."/>
            <person name="Benoit I."/>
            <person name="Brakhage A.A."/>
            <person name="Braus G.H."/>
            <person name="Fischer R."/>
            <person name="Frisvad J.C."/>
            <person name="Goldman G.H."/>
            <person name="Houbraken J."/>
            <person name="Oakley B."/>
            <person name="Pocsi I."/>
            <person name="Scazzocchio C."/>
            <person name="Seiboth B."/>
            <person name="vanKuyk P.A."/>
            <person name="Wortman J."/>
            <person name="Dyer P.S."/>
            <person name="Grigoriev I.V."/>
        </authorList>
    </citation>
    <scope>NUCLEOTIDE SEQUENCE [LARGE SCALE GENOMIC DNA]</scope>
    <source>
        <strain evidence="12">CBS 593.65</strain>
    </source>
</reference>
<dbReference type="VEuPathDB" id="FungiDB:ASPSYDRAFT_89144"/>
<evidence type="ECO:0000256" key="3">
    <source>
        <dbReference type="ARBA" id="ARBA00022679"/>
    </source>
</evidence>
<dbReference type="PANTHER" id="PTHR47634">
    <property type="entry name" value="PROTEIN KINASE DOMAIN-CONTAINING PROTEIN-RELATED"/>
    <property type="match status" value="1"/>
</dbReference>
<evidence type="ECO:0000259" key="10">
    <source>
        <dbReference type="PROSITE" id="PS50011"/>
    </source>
</evidence>
<evidence type="ECO:0000313" key="12">
    <source>
        <dbReference type="Proteomes" id="UP000184356"/>
    </source>
</evidence>
<evidence type="ECO:0000256" key="2">
    <source>
        <dbReference type="ARBA" id="ARBA00022527"/>
    </source>
</evidence>
<comment type="catalytic activity">
    <reaction evidence="8">
        <text>L-seryl-[protein] + ATP = O-phospho-L-seryl-[protein] + ADP + H(+)</text>
        <dbReference type="Rhea" id="RHEA:17989"/>
        <dbReference type="Rhea" id="RHEA-COMP:9863"/>
        <dbReference type="Rhea" id="RHEA-COMP:11604"/>
        <dbReference type="ChEBI" id="CHEBI:15378"/>
        <dbReference type="ChEBI" id="CHEBI:29999"/>
        <dbReference type="ChEBI" id="CHEBI:30616"/>
        <dbReference type="ChEBI" id="CHEBI:83421"/>
        <dbReference type="ChEBI" id="CHEBI:456216"/>
        <dbReference type="EC" id="2.7.11.1"/>
    </reaction>
</comment>
<dbReference type="InterPro" id="IPR011009">
    <property type="entry name" value="Kinase-like_dom_sf"/>
</dbReference>
<dbReference type="InterPro" id="IPR051334">
    <property type="entry name" value="SRPK"/>
</dbReference>
<keyword evidence="4 9" id="KW-0547">Nucleotide-binding</keyword>
<keyword evidence="3" id="KW-0808">Transferase</keyword>
<dbReference type="InterPro" id="IPR000719">
    <property type="entry name" value="Prot_kinase_dom"/>
</dbReference>
<evidence type="ECO:0000256" key="8">
    <source>
        <dbReference type="ARBA" id="ARBA00048679"/>
    </source>
</evidence>
<dbReference type="InterPro" id="IPR017441">
    <property type="entry name" value="Protein_kinase_ATP_BS"/>
</dbReference>
<organism evidence="11 12">
    <name type="scientific">Aspergillus sydowii CBS 593.65</name>
    <dbReference type="NCBI Taxonomy" id="1036612"/>
    <lineage>
        <taxon>Eukaryota</taxon>
        <taxon>Fungi</taxon>
        <taxon>Dikarya</taxon>
        <taxon>Ascomycota</taxon>
        <taxon>Pezizomycotina</taxon>
        <taxon>Eurotiomycetes</taxon>
        <taxon>Eurotiomycetidae</taxon>
        <taxon>Eurotiales</taxon>
        <taxon>Aspergillaceae</taxon>
        <taxon>Aspergillus</taxon>
        <taxon>Aspergillus subgen. Nidulantes</taxon>
    </lineage>
</organism>
<keyword evidence="2" id="KW-0723">Serine/threonine-protein kinase</keyword>
<evidence type="ECO:0000256" key="4">
    <source>
        <dbReference type="ARBA" id="ARBA00022741"/>
    </source>
</evidence>
<evidence type="ECO:0000256" key="5">
    <source>
        <dbReference type="ARBA" id="ARBA00022777"/>
    </source>
</evidence>
<evidence type="ECO:0000256" key="9">
    <source>
        <dbReference type="PROSITE-ProRule" id="PRU10141"/>
    </source>
</evidence>
<dbReference type="PANTHER" id="PTHR47634:SF9">
    <property type="entry name" value="PROTEIN KINASE DOMAIN-CONTAINING PROTEIN-RELATED"/>
    <property type="match status" value="1"/>
</dbReference>
<dbReference type="PROSITE" id="PS00107">
    <property type="entry name" value="PROTEIN_KINASE_ATP"/>
    <property type="match status" value="1"/>
</dbReference>
<dbReference type="SMART" id="SM00220">
    <property type="entry name" value="S_TKc"/>
    <property type="match status" value="1"/>
</dbReference>
<comment type="catalytic activity">
    <reaction evidence="7">
        <text>L-threonyl-[protein] + ATP = O-phospho-L-threonyl-[protein] + ADP + H(+)</text>
        <dbReference type="Rhea" id="RHEA:46608"/>
        <dbReference type="Rhea" id="RHEA-COMP:11060"/>
        <dbReference type="Rhea" id="RHEA-COMP:11605"/>
        <dbReference type="ChEBI" id="CHEBI:15378"/>
        <dbReference type="ChEBI" id="CHEBI:30013"/>
        <dbReference type="ChEBI" id="CHEBI:30616"/>
        <dbReference type="ChEBI" id="CHEBI:61977"/>
        <dbReference type="ChEBI" id="CHEBI:456216"/>
        <dbReference type="EC" id="2.7.11.1"/>
    </reaction>
</comment>
<feature type="binding site" evidence="9">
    <location>
        <position position="70"/>
    </location>
    <ligand>
        <name>ATP</name>
        <dbReference type="ChEBI" id="CHEBI:30616"/>
    </ligand>
</feature>
<sequence length="398" mass="44776">MADLSVYKQHNILYTQEDLSRYRPGGYHPVTLGDTFNDGRYKVYHKLGWGGYSTAWLAHDTRQEKWVALKIMEAAASKECTEVDNSQFLQGVSETGRIVQVLDSFVHEGPNGDHMCIVLELLGPSVGKVMNLYTWDEDDAPSPGLVVRMAEQVLEGLQFMHHAGMAHGDINPGNIAFRSTHVTKATTGQILETLGEPYFEELERLDGKPLGPGLPKYIVEAADWDNWFYEEIEDLCILDLGEAFREGNEPDRLAQPGALQSPETFFLGRFDHTVDLWAAGCMIYAFVFGTHPFWHLGQDEVLVAQMIGFVEALPEEWREQWAIMCDKSKHDESLARTEGIQDAELEKQFSQSTVDPALTVLLPVIKGLMRFRPSDRLSATEALDLLRLNKAGLYHTSV</sequence>
<dbReference type="STRING" id="1036612.A0A1L9TLG4"/>
<dbReference type="AlphaFoldDB" id="A0A1L9TLG4"/>
<dbReference type="GO" id="GO:0004674">
    <property type="term" value="F:protein serine/threonine kinase activity"/>
    <property type="evidence" value="ECO:0007669"/>
    <property type="project" value="UniProtKB-KW"/>
</dbReference>
<dbReference type="GO" id="GO:0005524">
    <property type="term" value="F:ATP binding"/>
    <property type="evidence" value="ECO:0007669"/>
    <property type="project" value="UniProtKB-UniRule"/>
</dbReference>
<evidence type="ECO:0000313" key="11">
    <source>
        <dbReference type="EMBL" id="OJJ60270.1"/>
    </source>
</evidence>
<dbReference type="OrthoDB" id="5979581at2759"/>
<dbReference type="GeneID" id="63768193"/>